<evidence type="ECO:0000313" key="2">
    <source>
        <dbReference type="EMBL" id="CAF3810998.1"/>
    </source>
</evidence>
<keyword evidence="1" id="KW-1133">Transmembrane helix</keyword>
<proteinExistence type="predicted"/>
<accession>A0A819CE66</accession>
<name>A0A819CE66_9BILA</name>
<dbReference type="Proteomes" id="UP000663881">
    <property type="component" value="Unassembled WGS sequence"/>
</dbReference>
<feature type="transmembrane region" description="Helical" evidence="1">
    <location>
        <begin position="45"/>
        <end position="65"/>
    </location>
</feature>
<sequence length="80" mass="9157">MNQCIGYLFILSIVKTKNVGSLHAKNQSRFLNDNDEDLSDETSDIVGDVCVIIAGFIILFLCLYWQCLPTRNLNRQPHNR</sequence>
<dbReference type="EMBL" id="CAJOAY010001211">
    <property type="protein sequence ID" value="CAF3810998.1"/>
    <property type="molecule type" value="Genomic_DNA"/>
</dbReference>
<keyword evidence="1" id="KW-0472">Membrane</keyword>
<keyword evidence="1" id="KW-0812">Transmembrane</keyword>
<protein>
    <submittedName>
        <fullName evidence="2">Uncharacterized protein</fullName>
    </submittedName>
</protein>
<dbReference type="AlphaFoldDB" id="A0A819CE66"/>
<organism evidence="2 3">
    <name type="scientific">Adineta steineri</name>
    <dbReference type="NCBI Taxonomy" id="433720"/>
    <lineage>
        <taxon>Eukaryota</taxon>
        <taxon>Metazoa</taxon>
        <taxon>Spiralia</taxon>
        <taxon>Gnathifera</taxon>
        <taxon>Rotifera</taxon>
        <taxon>Eurotatoria</taxon>
        <taxon>Bdelloidea</taxon>
        <taxon>Adinetida</taxon>
        <taxon>Adinetidae</taxon>
        <taxon>Adineta</taxon>
    </lineage>
</organism>
<comment type="caution">
    <text evidence="2">The sequence shown here is derived from an EMBL/GenBank/DDBJ whole genome shotgun (WGS) entry which is preliminary data.</text>
</comment>
<gene>
    <name evidence="2" type="ORF">OKA104_LOCUS19062</name>
</gene>
<evidence type="ECO:0000256" key="1">
    <source>
        <dbReference type="SAM" id="Phobius"/>
    </source>
</evidence>
<reference evidence="2" key="1">
    <citation type="submission" date="2021-02" db="EMBL/GenBank/DDBJ databases">
        <authorList>
            <person name="Nowell W R."/>
        </authorList>
    </citation>
    <scope>NUCLEOTIDE SEQUENCE</scope>
</reference>
<evidence type="ECO:0000313" key="3">
    <source>
        <dbReference type="Proteomes" id="UP000663881"/>
    </source>
</evidence>